<name>A0A0L0G4X4_9EUKA</name>
<evidence type="ECO:0000256" key="3">
    <source>
        <dbReference type="PROSITE-ProRule" id="PRU00221"/>
    </source>
</evidence>
<dbReference type="Gene3D" id="2.130.10.10">
    <property type="entry name" value="YVTN repeat-like/Quinoprotein amine dehydrogenase"/>
    <property type="match status" value="1"/>
</dbReference>
<dbReference type="InterPro" id="IPR015943">
    <property type="entry name" value="WD40/YVTN_repeat-like_dom_sf"/>
</dbReference>
<keyword evidence="5" id="KW-1185">Reference proteome</keyword>
<dbReference type="InterPro" id="IPR050995">
    <property type="entry name" value="WD-F-box_domain-protein"/>
</dbReference>
<organism evidence="4 5">
    <name type="scientific">Sphaeroforma arctica JP610</name>
    <dbReference type="NCBI Taxonomy" id="667725"/>
    <lineage>
        <taxon>Eukaryota</taxon>
        <taxon>Ichthyosporea</taxon>
        <taxon>Ichthyophonida</taxon>
        <taxon>Sphaeroforma</taxon>
    </lineage>
</organism>
<evidence type="ECO:0000256" key="1">
    <source>
        <dbReference type="ARBA" id="ARBA00022574"/>
    </source>
</evidence>
<dbReference type="InterPro" id="IPR020472">
    <property type="entry name" value="WD40_PAC1"/>
</dbReference>
<gene>
    <name evidence="4" type="ORF">SARC_03675</name>
</gene>
<feature type="repeat" description="WD" evidence="3">
    <location>
        <begin position="106"/>
        <end position="145"/>
    </location>
</feature>
<dbReference type="Proteomes" id="UP000054560">
    <property type="component" value="Unassembled WGS sequence"/>
</dbReference>
<dbReference type="PANTHER" id="PTHR14604">
    <property type="entry name" value="WD40 REPEAT PF20"/>
    <property type="match status" value="1"/>
</dbReference>
<evidence type="ECO:0000256" key="2">
    <source>
        <dbReference type="ARBA" id="ARBA00022737"/>
    </source>
</evidence>
<keyword evidence="2" id="KW-0677">Repeat</keyword>
<evidence type="ECO:0000313" key="5">
    <source>
        <dbReference type="Proteomes" id="UP000054560"/>
    </source>
</evidence>
<dbReference type="STRING" id="667725.A0A0L0G4X4"/>
<dbReference type="Pfam" id="PF00400">
    <property type="entry name" value="WD40"/>
    <property type="match status" value="3"/>
</dbReference>
<proteinExistence type="predicted"/>
<feature type="repeat" description="WD" evidence="3">
    <location>
        <begin position="26"/>
        <end position="65"/>
    </location>
</feature>
<protein>
    <submittedName>
        <fullName evidence="4">Uncharacterized protein</fullName>
    </submittedName>
</protein>
<dbReference type="SUPFAM" id="SSF50978">
    <property type="entry name" value="WD40 repeat-like"/>
    <property type="match status" value="1"/>
</dbReference>
<sequence>MWSACCANVLRRCGCRDPGYHCFRTLTSHKAAVNMIQANDEVIVSVSGDHGAIVWDLKTGEELRHLVGHQRGIACVYLRGNYVVTGSSDFTAKVWDYRSGKLLNTLRGHTHLVRCLTFNDRILLTGSYDTTIIAWDWRTGTELFKFNEFRDAKVYKMQFDENKIISCGERNAVHMRSFTAVDAATASGL</sequence>
<dbReference type="PRINTS" id="PR00320">
    <property type="entry name" value="GPROTEINBRPT"/>
</dbReference>
<accession>A0A0L0G4X4</accession>
<dbReference type="EMBL" id="KQ241789">
    <property type="protein sequence ID" value="KNC84082.1"/>
    <property type="molecule type" value="Genomic_DNA"/>
</dbReference>
<dbReference type="PROSITE" id="PS50294">
    <property type="entry name" value="WD_REPEATS_REGION"/>
    <property type="match status" value="2"/>
</dbReference>
<dbReference type="GeneID" id="25904179"/>
<dbReference type="PROSITE" id="PS00678">
    <property type="entry name" value="WD_REPEATS_1"/>
    <property type="match status" value="1"/>
</dbReference>
<dbReference type="eggNOG" id="KOG0281">
    <property type="taxonomic scope" value="Eukaryota"/>
</dbReference>
<evidence type="ECO:0000313" key="4">
    <source>
        <dbReference type="EMBL" id="KNC84082.1"/>
    </source>
</evidence>
<dbReference type="OrthoDB" id="19711at2759"/>
<feature type="repeat" description="WD" evidence="3">
    <location>
        <begin position="66"/>
        <end position="105"/>
    </location>
</feature>
<dbReference type="InterPro" id="IPR001680">
    <property type="entry name" value="WD40_rpt"/>
</dbReference>
<dbReference type="AlphaFoldDB" id="A0A0L0G4X4"/>
<dbReference type="InterPro" id="IPR036322">
    <property type="entry name" value="WD40_repeat_dom_sf"/>
</dbReference>
<dbReference type="SMART" id="SM00320">
    <property type="entry name" value="WD40"/>
    <property type="match status" value="4"/>
</dbReference>
<dbReference type="PANTHER" id="PTHR14604:SF4">
    <property type="entry name" value="F-BOX DOMAIN-CONTAINING PROTEIN"/>
    <property type="match status" value="1"/>
</dbReference>
<reference evidence="4 5" key="1">
    <citation type="submission" date="2011-02" db="EMBL/GenBank/DDBJ databases">
        <title>The Genome Sequence of Sphaeroforma arctica JP610.</title>
        <authorList>
            <consortium name="The Broad Institute Genome Sequencing Platform"/>
            <person name="Russ C."/>
            <person name="Cuomo C."/>
            <person name="Young S.K."/>
            <person name="Zeng Q."/>
            <person name="Gargeya S."/>
            <person name="Alvarado L."/>
            <person name="Berlin A."/>
            <person name="Chapman S.B."/>
            <person name="Chen Z."/>
            <person name="Freedman E."/>
            <person name="Gellesch M."/>
            <person name="Goldberg J."/>
            <person name="Griggs A."/>
            <person name="Gujja S."/>
            <person name="Heilman E."/>
            <person name="Heiman D."/>
            <person name="Howarth C."/>
            <person name="Mehta T."/>
            <person name="Neiman D."/>
            <person name="Pearson M."/>
            <person name="Roberts A."/>
            <person name="Saif S."/>
            <person name="Shea T."/>
            <person name="Shenoy N."/>
            <person name="Sisk P."/>
            <person name="Stolte C."/>
            <person name="Sykes S."/>
            <person name="White J."/>
            <person name="Yandava C."/>
            <person name="Burger G."/>
            <person name="Gray M.W."/>
            <person name="Holland P.W.H."/>
            <person name="King N."/>
            <person name="Lang F.B.F."/>
            <person name="Roger A.J."/>
            <person name="Ruiz-Trillo I."/>
            <person name="Haas B."/>
            <person name="Nusbaum C."/>
            <person name="Birren B."/>
        </authorList>
    </citation>
    <scope>NUCLEOTIDE SEQUENCE [LARGE SCALE GENOMIC DNA]</scope>
    <source>
        <strain evidence="4 5">JP610</strain>
    </source>
</reference>
<keyword evidence="1 3" id="KW-0853">WD repeat</keyword>
<dbReference type="PROSITE" id="PS50082">
    <property type="entry name" value="WD_REPEATS_2"/>
    <property type="match status" value="3"/>
</dbReference>
<dbReference type="InterPro" id="IPR019775">
    <property type="entry name" value="WD40_repeat_CS"/>
</dbReference>
<dbReference type="RefSeq" id="XP_014157984.1">
    <property type="nucleotide sequence ID" value="XM_014302509.1"/>
</dbReference>